<dbReference type="SUPFAM" id="SSF103647">
    <property type="entry name" value="TSP type-3 repeat"/>
    <property type="match status" value="1"/>
</dbReference>
<feature type="domain" description="DUF7507" evidence="2">
    <location>
        <begin position="2213"/>
        <end position="2318"/>
    </location>
</feature>
<dbReference type="InterPro" id="IPR028974">
    <property type="entry name" value="TSP_type-3_rpt"/>
</dbReference>
<dbReference type="Gene3D" id="2.60.40.10">
    <property type="entry name" value="Immunoglobulins"/>
    <property type="match status" value="1"/>
</dbReference>
<dbReference type="Pfam" id="PF24346">
    <property type="entry name" value="DUF7507"/>
    <property type="match status" value="2"/>
</dbReference>
<evidence type="ECO:0000256" key="1">
    <source>
        <dbReference type="SAM" id="MobiDB-lite"/>
    </source>
</evidence>
<feature type="region of interest" description="Disordered" evidence="1">
    <location>
        <begin position="1728"/>
        <end position="1754"/>
    </location>
</feature>
<feature type="compositionally biased region" description="Low complexity" evidence="1">
    <location>
        <begin position="1728"/>
        <end position="1740"/>
    </location>
</feature>
<feature type="region of interest" description="Disordered" evidence="1">
    <location>
        <begin position="2139"/>
        <end position="2159"/>
    </location>
</feature>
<dbReference type="NCBIfam" id="TIGR01451">
    <property type="entry name" value="B_ant_repeat"/>
    <property type="match status" value="2"/>
</dbReference>
<gene>
    <name evidence="3" type="ORF">LBV24_00005</name>
</gene>
<keyword evidence="4" id="KW-1185">Reference proteome</keyword>
<reference evidence="4" key="1">
    <citation type="submission" date="2023-07" db="EMBL/GenBank/DDBJ databases">
        <authorList>
            <person name="Yue Y."/>
        </authorList>
    </citation>
    <scope>NUCLEOTIDE SEQUENCE [LARGE SCALE GENOMIC DNA]</scope>
    <source>
        <strain evidence="4">2Y89</strain>
    </source>
</reference>
<evidence type="ECO:0000259" key="2">
    <source>
        <dbReference type="Pfam" id="PF24346"/>
    </source>
</evidence>
<dbReference type="EMBL" id="JAIUJS010000001">
    <property type="protein sequence ID" value="MCA0151581.1"/>
    <property type="molecule type" value="Genomic_DNA"/>
</dbReference>
<dbReference type="InterPro" id="IPR047589">
    <property type="entry name" value="DUF11_rpt"/>
</dbReference>
<feature type="compositionally biased region" description="Polar residues" evidence="1">
    <location>
        <begin position="1284"/>
        <end position="1299"/>
    </location>
</feature>
<comment type="caution">
    <text evidence="3">The sequence shown here is derived from an EMBL/GenBank/DDBJ whole genome shotgun (WGS) entry which is preliminary data.</text>
</comment>
<feature type="region of interest" description="Disordered" evidence="1">
    <location>
        <begin position="1268"/>
        <end position="1333"/>
    </location>
</feature>
<name>A0ABS7XW24_9FLAO</name>
<dbReference type="InterPro" id="IPR018247">
    <property type="entry name" value="EF_Hand_1_Ca_BS"/>
</dbReference>
<feature type="domain" description="DUF7507" evidence="2">
    <location>
        <begin position="2340"/>
        <end position="2409"/>
    </location>
</feature>
<dbReference type="InterPro" id="IPR055354">
    <property type="entry name" value="DUF7507"/>
</dbReference>
<feature type="region of interest" description="Disordered" evidence="1">
    <location>
        <begin position="2302"/>
        <end position="2338"/>
    </location>
</feature>
<feature type="non-terminal residue" evidence="3">
    <location>
        <position position="2410"/>
    </location>
</feature>
<sequence length="2410" mass="250024">MKKITPIVSTHRSLRHLPLRGIHNTFQKNITTNSNMKIFTRFMFSLKQIKIATLFGILTLIGSQGLTAQNLITNPGLLESSVDCTATDSTEDLAPDSWGKIGAPDLSTSVERRWDGSNQNRGASPDGTCYIGLTVDSGTTVEGITQNVTVVGGELYSFSLDYLIETDNGETPCTPGLEVLLDGSVIGTFAAPASEDVWTRPRFTFTPSTSGSFLLEIKSTGTCDKTWNFIDGVDLSLNCDITAIDESDVQACSDNGTPEYTGDDTFTADITVTYANPKTTGTLNLSGSANVSVPVGSIGATSYTFQDVVFTADGSAISLTANFSADGGCSITDTNIMTAPSECSDITCPSGSYIVNATESGTYNAFDALTCVISGTTETDCDDEALGGSDGSGTGDFQLINDGAIFQMAGLSPGGSTLTTYFSKFENDLTVNLLASRDGVNYIQVAAITSADLNANDEFIVAVPFFFEYVQYVHAGDDGKKFGLDALGSDYTRTIQECFFDIDNDGVQDRDDQDDDNDGILDLEECGIPRPQPFTATAVHGYAQTKTGGRAAHYDPSFALTTSPPYAADDPRNIIDGTPQPLRMHVDDFMEINLGQEVAAGTVITLQANTSGEDTPVQVYVSYDSTDPSGDANTDGQNGGVGYLNAVTNGQSTLVVPFGTDTATDVTFTAPITFRYMQFEGHTTQHGGWDEIAFPGGDLIVGTVADCDTDGDGFADYLDTDSDNDGCPDVLESGGTDVVPAGGDGILDGDGFNSFGQVTTGGAIAVGSYDGVTGDEIVPLQYIAGANPPATLTLNSGDALTLTSDATAQSTIAWDLAAPFDPDYSVPGNVSDESANLQYAWTFDDGTGAISVGGNNATFNIASASTTDSGTYTVTITHLNNPCIIETQSSVVTVNPVGSVITASDDVGQVVENVGGVVVPNVLANDDLNGSVPTTSTVDITQISTSDPGVQLNVTNGEVTVNPTVPPGIYTIIYEICEVPPNASNCSTTTAQVRVFVLGDIDGDGIEDIADLDDDNDGILDTIECTAFNSPQLLNGDFEDNDILLLDNDGSTDVVPTLGIWKGDASNIPNWESADAVNNHLEVWHNTQAAGNDVGGVAYTGTQWAEINATTNDGLYQDVVTTPGDVLQWSFAHRKRTGFAGSAVEDVMTLLIGDATGALVSQGNFTSAADASWTAHSGTYTVPAGQTTTRLSFAWVSSASGSSSTGNFIDNIQLFVISDCEDTDGDGIDDYLDLDSDNDGIYDVDEAGNGALDDNNDGVIDSNDTGFTDTNTNGTDDDAEVTTPVDTLTDGSYDFQNTDSDGDGCPDANEAYSSGAAAGSDDGQFGEPDPASINPLNGLVTEVGVDYTLGTNSAVTDAGDTSACAALTITANNDDFSATTFGSAGGTTSTVFTNDDANGTTPATNALIDNNINISNDDGLIGVVINNNGTIDVPFGATPGTYNVEYQICLTADNTICDTAIATIVIVDDCDAIASGNVDTDGDGISDVCDEDDDNDGILDTVDLNCAPGPLALGQTFSDNTGSNFNAEFIPNVYAYGGASVTFGYEPYGGSAWSLSGITNQNNPVILPDGEYINTIADGTTFPENEHVRYYFIFSEPVYNVNFKVGGLDNADRADFSATNGTDNVPVNISDINVGANLTINGQSAVTAASAIANAPSNSIAIQVDGPVTQIIIDVGNQDGNEFENVEVQFYEMEYCLPLDTDGDGVIDILDLDSDNDGIYDVDEVGGADANNDGQADGAVGPSGIPGSAGTGITPIDTLSDGSFDYQNTDSDGDGCPDANEAYGNVTAAGIDDGQFNFPDPANVDASGLVDLGLLVDYDIGTNAAVTDPSISAVCDPCNALVSGNTDTDGDGVSDICDEDNDNDGILDIYEQNCSSGPIPLGQTFSDNTGSNFNAEFIPNVYSYGGASVTFGYEPYGGSAWSLSGITNQNNPAILPDGEYINTIADGTTFPEGEVVRYLFIFSEPVYNVNFKVGGLDNFDRADFIAVNGTENIPVNLSDINVGANLTIANQSAVTGASANANAPSNSIAVEVLGPVTQITVYVGNQAGNEFANVELQFYEMQYCLSNDTDGDGIDDAFDLDADNDGIYDIDEAGNGSLDTNGDGIIDSNDAVFNDGNGNGVDDATEVTIPIDTGGDGSFDFQNTDSDGDSCPDANEAYASPFASGTDGGQFGEPDPASVDGNGLVTETGVDYSLGSNIATVDPLDNSACIITPSISTVKTFVDIDGGALTEYNTVGQVINYTITLTNNGNVTVYNPTVVDATATTGPTLVAASDIDSDGILSVGEVWTYTATHTVTQADIDNGSYTNTAEGEGLADTDNDGTGDATVESDESETLNASQNPSIELTKTSAITTDVGPAGASLGDEITYTFSVDNTGNVTISNIAIDDALTGSVDLAISPSTLAPGATGTV</sequence>
<dbReference type="Gene3D" id="4.10.1080.10">
    <property type="entry name" value="TSP type-3 repeat"/>
    <property type="match status" value="2"/>
</dbReference>
<dbReference type="Proteomes" id="UP001198402">
    <property type="component" value="Unassembled WGS sequence"/>
</dbReference>
<accession>A0ABS7XW24</accession>
<feature type="compositionally biased region" description="Acidic residues" evidence="1">
    <location>
        <begin position="2313"/>
        <end position="2333"/>
    </location>
</feature>
<feature type="compositionally biased region" description="Low complexity" evidence="1">
    <location>
        <begin position="1313"/>
        <end position="1323"/>
    </location>
</feature>
<dbReference type="RefSeq" id="WP_394371104.1">
    <property type="nucleotide sequence ID" value="NZ_JAIUJS010000001.1"/>
</dbReference>
<dbReference type="PROSITE" id="PS00018">
    <property type="entry name" value="EF_HAND_1"/>
    <property type="match status" value="1"/>
</dbReference>
<dbReference type="SUPFAM" id="SSF49299">
    <property type="entry name" value="PKD domain"/>
    <property type="match status" value="1"/>
</dbReference>
<dbReference type="Gene3D" id="2.60.120.260">
    <property type="entry name" value="Galactose-binding domain-like"/>
    <property type="match status" value="1"/>
</dbReference>
<dbReference type="InterPro" id="IPR035986">
    <property type="entry name" value="PKD_dom_sf"/>
</dbReference>
<feature type="region of interest" description="Disordered" evidence="1">
    <location>
        <begin position="1759"/>
        <end position="1778"/>
    </location>
</feature>
<dbReference type="InterPro" id="IPR013783">
    <property type="entry name" value="Ig-like_fold"/>
</dbReference>
<evidence type="ECO:0000313" key="4">
    <source>
        <dbReference type="Proteomes" id="UP001198402"/>
    </source>
</evidence>
<protein>
    <recommendedName>
        <fullName evidence="2">DUF7507 domain-containing protein</fullName>
    </recommendedName>
</protein>
<organism evidence="3 4">
    <name type="scientific">Winogradskyella vincentii</name>
    <dbReference type="NCBI Taxonomy" id="2877122"/>
    <lineage>
        <taxon>Bacteria</taxon>
        <taxon>Pseudomonadati</taxon>
        <taxon>Bacteroidota</taxon>
        <taxon>Flavobacteriia</taxon>
        <taxon>Flavobacteriales</taxon>
        <taxon>Flavobacteriaceae</taxon>
        <taxon>Winogradskyella</taxon>
    </lineage>
</organism>
<evidence type="ECO:0000313" key="3">
    <source>
        <dbReference type="EMBL" id="MCA0151581.1"/>
    </source>
</evidence>
<proteinExistence type="predicted"/>